<evidence type="ECO:0000313" key="2">
    <source>
        <dbReference type="Proteomes" id="UP000639516"/>
    </source>
</evidence>
<sequence length="55" mass="5595">MLSPVVPTGRIREAKQHIANKVANIANKVAIVTGGGSEIGRATASLLADTNLRGG</sequence>
<organism evidence="1 2">
    <name type="scientific">Bradyrhizobium campsiandrae</name>
    <dbReference type="NCBI Taxonomy" id="1729892"/>
    <lineage>
        <taxon>Bacteria</taxon>
        <taxon>Pseudomonadati</taxon>
        <taxon>Pseudomonadota</taxon>
        <taxon>Alphaproteobacteria</taxon>
        <taxon>Hyphomicrobiales</taxon>
        <taxon>Nitrobacteraceae</taxon>
        <taxon>Bradyrhizobium</taxon>
    </lineage>
</organism>
<reference evidence="1 2" key="1">
    <citation type="journal article" date="2020" name="Arch. Microbiol.">
        <title>Bradyrhizobium campsiandrae sp. nov., a nitrogen-fixing bacterial strain isolated from a native leguminous tree from the Amazon adapted to flooded conditions.</title>
        <authorList>
            <person name="Cabral Michel D."/>
            <person name="Martins da Costa E."/>
            <person name="Azarias Guimaraes A."/>
            <person name="Soares de Carvalho T."/>
            <person name="Santos de Castro Caputo P."/>
            <person name="Willems A."/>
            <person name="de Souza Moreira F.M."/>
        </authorList>
    </citation>
    <scope>NUCLEOTIDE SEQUENCE [LARGE SCALE GENOMIC DNA]</scope>
    <source>
        <strain evidence="2">INPA 384B</strain>
    </source>
</reference>
<protein>
    <recommendedName>
        <fullName evidence="3">SDR family NAD(P)-dependent oxidoreductase</fullName>
    </recommendedName>
</protein>
<name>A0ABR7UGG9_9BRAD</name>
<dbReference type="InterPro" id="IPR036291">
    <property type="entry name" value="NAD(P)-bd_dom_sf"/>
</dbReference>
<proteinExistence type="predicted"/>
<dbReference type="Gene3D" id="3.40.50.720">
    <property type="entry name" value="NAD(P)-binding Rossmann-like Domain"/>
    <property type="match status" value="1"/>
</dbReference>
<dbReference type="EMBL" id="JAATTO010000063">
    <property type="protein sequence ID" value="MBC9983201.1"/>
    <property type="molecule type" value="Genomic_DNA"/>
</dbReference>
<dbReference type="Proteomes" id="UP000639516">
    <property type="component" value="Unassembled WGS sequence"/>
</dbReference>
<accession>A0ABR7UGG9</accession>
<evidence type="ECO:0008006" key="3">
    <source>
        <dbReference type="Google" id="ProtNLM"/>
    </source>
</evidence>
<comment type="caution">
    <text evidence="1">The sequence shown here is derived from an EMBL/GenBank/DDBJ whole genome shotgun (WGS) entry which is preliminary data.</text>
</comment>
<gene>
    <name evidence="1" type="ORF">HA482_33940</name>
</gene>
<dbReference type="RefSeq" id="WP_188106858.1">
    <property type="nucleotide sequence ID" value="NZ_JAANIH010000064.1"/>
</dbReference>
<evidence type="ECO:0000313" key="1">
    <source>
        <dbReference type="EMBL" id="MBC9983201.1"/>
    </source>
</evidence>
<keyword evidence="2" id="KW-1185">Reference proteome</keyword>
<dbReference type="SUPFAM" id="SSF51735">
    <property type="entry name" value="NAD(P)-binding Rossmann-fold domains"/>
    <property type="match status" value="1"/>
</dbReference>